<dbReference type="InterPro" id="IPR003439">
    <property type="entry name" value="ABC_transporter-like_ATP-bd"/>
</dbReference>
<keyword evidence="3" id="KW-0547">Nucleotide-binding</keyword>
<evidence type="ECO:0000256" key="2">
    <source>
        <dbReference type="ARBA" id="ARBA00022448"/>
    </source>
</evidence>
<keyword evidence="8" id="KW-1185">Reference proteome</keyword>
<accession>A0A0R2KJU1</accession>
<organism evidence="7 8">
    <name type="scientific">Ligilactobacillus ceti DSM 22408</name>
    <dbReference type="NCBI Taxonomy" id="1122146"/>
    <lineage>
        <taxon>Bacteria</taxon>
        <taxon>Bacillati</taxon>
        <taxon>Bacillota</taxon>
        <taxon>Bacilli</taxon>
        <taxon>Lactobacillales</taxon>
        <taxon>Lactobacillaceae</taxon>
        <taxon>Ligilactobacillus</taxon>
    </lineage>
</organism>
<dbReference type="SUPFAM" id="SSF52540">
    <property type="entry name" value="P-loop containing nucleoside triphosphate hydrolases"/>
    <property type="match status" value="1"/>
</dbReference>
<evidence type="ECO:0000259" key="6">
    <source>
        <dbReference type="PROSITE" id="PS50893"/>
    </source>
</evidence>
<protein>
    <submittedName>
        <fullName evidence="7">ABC superfamily ATP binding cassette transporter, ABC protein</fullName>
    </submittedName>
</protein>
<dbReference type="PANTHER" id="PTHR42798:SF7">
    <property type="entry name" value="ALPHA-D-RIBOSE 1-METHYLPHOSPHONATE 5-TRIPHOSPHATE SYNTHASE SUBUNIT PHNL"/>
    <property type="match status" value="1"/>
</dbReference>
<dbReference type="PROSITE" id="PS50893">
    <property type="entry name" value="ABC_TRANSPORTER_2"/>
    <property type="match status" value="1"/>
</dbReference>
<comment type="similarity">
    <text evidence="1">Belongs to the ABC transporter superfamily.</text>
</comment>
<dbReference type="GO" id="GO:0016887">
    <property type="term" value="F:ATP hydrolysis activity"/>
    <property type="evidence" value="ECO:0007669"/>
    <property type="project" value="InterPro"/>
</dbReference>
<dbReference type="OrthoDB" id="9791546at2"/>
<dbReference type="eggNOG" id="COG1136">
    <property type="taxonomic scope" value="Bacteria"/>
</dbReference>
<dbReference type="Gene3D" id="3.40.50.300">
    <property type="entry name" value="P-loop containing nucleotide triphosphate hydrolases"/>
    <property type="match status" value="1"/>
</dbReference>
<dbReference type="FunFam" id="3.40.50.300:FF:000032">
    <property type="entry name" value="Export ABC transporter ATP-binding protein"/>
    <property type="match status" value="1"/>
</dbReference>
<keyword evidence="4" id="KW-0067">ATP-binding</keyword>
<keyword evidence="2" id="KW-0813">Transport</keyword>
<evidence type="ECO:0000256" key="5">
    <source>
        <dbReference type="ARBA" id="ARBA00022970"/>
    </source>
</evidence>
<dbReference type="GO" id="GO:0005524">
    <property type="term" value="F:ATP binding"/>
    <property type="evidence" value="ECO:0007669"/>
    <property type="project" value="UniProtKB-KW"/>
</dbReference>
<dbReference type="InterPro" id="IPR027417">
    <property type="entry name" value="P-loop_NTPase"/>
</dbReference>
<gene>
    <name evidence="7" type="ORF">IV53_GL001181</name>
</gene>
<dbReference type="RefSeq" id="WP_027106784.1">
    <property type="nucleotide sequence ID" value="NZ_AUHP01000018.1"/>
</dbReference>
<dbReference type="PANTHER" id="PTHR42798">
    <property type="entry name" value="LIPOPROTEIN-RELEASING SYSTEM ATP-BINDING PROTEIN LOLD"/>
    <property type="match status" value="1"/>
</dbReference>
<keyword evidence="5" id="KW-0029">Amino-acid transport</keyword>
<dbReference type="Pfam" id="PF00005">
    <property type="entry name" value="ABC_tran"/>
    <property type="match status" value="1"/>
</dbReference>
<dbReference type="CDD" id="cd03255">
    <property type="entry name" value="ABC_MJ0796_LolCDE_FtsE"/>
    <property type="match status" value="1"/>
</dbReference>
<proteinExistence type="inferred from homology"/>
<name>A0A0R2KJU1_9LACO</name>
<dbReference type="InterPro" id="IPR017911">
    <property type="entry name" value="MacB-like_ATP-bd"/>
</dbReference>
<dbReference type="STRING" id="1122146.IV53_GL001181"/>
<dbReference type="InterPro" id="IPR003593">
    <property type="entry name" value="AAA+_ATPase"/>
</dbReference>
<dbReference type="GO" id="GO:0098796">
    <property type="term" value="C:membrane protein complex"/>
    <property type="evidence" value="ECO:0007669"/>
    <property type="project" value="UniProtKB-ARBA"/>
</dbReference>
<reference evidence="7 8" key="1">
    <citation type="journal article" date="2015" name="Genome Announc.">
        <title>Expanding the biotechnology potential of lactobacilli through comparative genomics of 213 strains and associated genera.</title>
        <authorList>
            <person name="Sun Z."/>
            <person name="Harris H.M."/>
            <person name="McCann A."/>
            <person name="Guo C."/>
            <person name="Argimon S."/>
            <person name="Zhang W."/>
            <person name="Yang X."/>
            <person name="Jeffery I.B."/>
            <person name="Cooney J.C."/>
            <person name="Kagawa T.F."/>
            <person name="Liu W."/>
            <person name="Song Y."/>
            <person name="Salvetti E."/>
            <person name="Wrobel A."/>
            <person name="Rasinkangas P."/>
            <person name="Parkhill J."/>
            <person name="Rea M.C."/>
            <person name="O'Sullivan O."/>
            <person name="Ritari J."/>
            <person name="Douillard F.P."/>
            <person name="Paul Ross R."/>
            <person name="Yang R."/>
            <person name="Briner A.E."/>
            <person name="Felis G.E."/>
            <person name="de Vos W.M."/>
            <person name="Barrangou R."/>
            <person name="Klaenhammer T.R."/>
            <person name="Caufield P.W."/>
            <person name="Cui Y."/>
            <person name="Zhang H."/>
            <person name="O'Toole P.W."/>
        </authorList>
    </citation>
    <scope>NUCLEOTIDE SEQUENCE [LARGE SCALE GENOMIC DNA]</scope>
    <source>
        <strain evidence="7 8">DSM 22408</strain>
    </source>
</reference>
<dbReference type="AlphaFoldDB" id="A0A0R2KJU1"/>
<sequence length="255" mass="28338">MPLLTLKNIQKIYGSKLTPKIEALKNVSFTVEEGEFIAIMGESGSGKSTLLNLIATLDTPSAGEIILNETPLHDLKSSDISAFRRNKLGFVFQDFNLLNTFTNRDNIYLPLVLSGFKPNEMAERLTKIAPTLGITEILDRYPYESSGGQQQRVAIARAIITQPELLLADEPTGALDSRSSKMIMNLFQTINQQGQTVLMVTHSTKAAAHAKRVLFIKDGIVFHEIYKGDDSYLTFMEKINEMQILLDQGGVNNEL</sequence>
<evidence type="ECO:0000313" key="7">
    <source>
        <dbReference type="EMBL" id="KRN89631.1"/>
    </source>
</evidence>
<dbReference type="PATRIC" id="fig|1122146.4.peg.1218"/>
<evidence type="ECO:0000313" key="8">
    <source>
        <dbReference type="Proteomes" id="UP000051500"/>
    </source>
</evidence>
<feature type="domain" description="ABC transporter" evidence="6">
    <location>
        <begin position="4"/>
        <end position="243"/>
    </location>
</feature>
<dbReference type="GO" id="GO:0022857">
    <property type="term" value="F:transmembrane transporter activity"/>
    <property type="evidence" value="ECO:0007669"/>
    <property type="project" value="UniProtKB-ARBA"/>
</dbReference>
<comment type="caution">
    <text evidence="7">The sequence shown here is derived from an EMBL/GenBank/DDBJ whole genome shotgun (WGS) entry which is preliminary data.</text>
</comment>
<dbReference type="GO" id="GO:0006865">
    <property type="term" value="P:amino acid transport"/>
    <property type="evidence" value="ECO:0007669"/>
    <property type="project" value="UniProtKB-KW"/>
</dbReference>
<evidence type="ECO:0000256" key="4">
    <source>
        <dbReference type="ARBA" id="ARBA00022840"/>
    </source>
</evidence>
<dbReference type="SMART" id="SM00382">
    <property type="entry name" value="AAA"/>
    <property type="match status" value="1"/>
</dbReference>
<evidence type="ECO:0000256" key="1">
    <source>
        <dbReference type="ARBA" id="ARBA00005417"/>
    </source>
</evidence>
<evidence type="ECO:0000256" key="3">
    <source>
        <dbReference type="ARBA" id="ARBA00022741"/>
    </source>
</evidence>
<dbReference type="Proteomes" id="UP000051500">
    <property type="component" value="Unassembled WGS sequence"/>
</dbReference>
<dbReference type="EMBL" id="JQBZ01000010">
    <property type="protein sequence ID" value="KRN89631.1"/>
    <property type="molecule type" value="Genomic_DNA"/>
</dbReference>